<gene>
    <name evidence="3" type="ORF">QO011_005729</name>
</gene>
<protein>
    <submittedName>
        <fullName evidence="3">Uncharacterized protein YndB with AHSA1/START domain</fullName>
    </submittedName>
</protein>
<dbReference type="InterPro" id="IPR013538">
    <property type="entry name" value="ASHA1/2-like_C"/>
</dbReference>
<dbReference type="RefSeq" id="WP_307279893.1">
    <property type="nucleotide sequence ID" value="NZ_JAUSVX010000013.1"/>
</dbReference>
<sequence>MLTTAHSVDDRSLVIDRSTHCIRLERTFDAPPAQVFEAWTRPEHVSCWWDPAGQPLAVCEIDLRQGGTFTFASKERPDMPFAGTYLEIVPFERLTFEALGAIGRVLIEEAGEGARLTVEIQCRSAEHLQQFLELGVDKGTAGTLDNLVAYIRARAR</sequence>
<feature type="domain" description="Activator of Hsp90 ATPase homologue 1/2-like C-terminal" evidence="2">
    <location>
        <begin position="29"/>
        <end position="151"/>
    </location>
</feature>
<proteinExistence type="inferred from homology"/>
<dbReference type="SUPFAM" id="SSF55961">
    <property type="entry name" value="Bet v1-like"/>
    <property type="match status" value="1"/>
</dbReference>
<reference evidence="3 4" key="1">
    <citation type="submission" date="2023-07" db="EMBL/GenBank/DDBJ databases">
        <title>Genomic Encyclopedia of Type Strains, Phase IV (KMG-IV): sequencing the most valuable type-strain genomes for metagenomic binning, comparative biology and taxonomic classification.</title>
        <authorList>
            <person name="Goeker M."/>
        </authorList>
    </citation>
    <scope>NUCLEOTIDE SEQUENCE [LARGE SCALE GENOMIC DNA]</scope>
    <source>
        <strain evidence="3 4">DSM 19619</strain>
    </source>
</reference>
<dbReference type="Pfam" id="PF08327">
    <property type="entry name" value="AHSA1"/>
    <property type="match status" value="1"/>
</dbReference>
<accession>A0ABU0JEJ5</accession>
<organism evidence="3 4">
    <name type="scientific">Labrys wisconsinensis</name>
    <dbReference type="NCBI Taxonomy" id="425677"/>
    <lineage>
        <taxon>Bacteria</taxon>
        <taxon>Pseudomonadati</taxon>
        <taxon>Pseudomonadota</taxon>
        <taxon>Alphaproteobacteria</taxon>
        <taxon>Hyphomicrobiales</taxon>
        <taxon>Xanthobacteraceae</taxon>
        <taxon>Labrys</taxon>
    </lineage>
</organism>
<evidence type="ECO:0000259" key="2">
    <source>
        <dbReference type="Pfam" id="PF08327"/>
    </source>
</evidence>
<comment type="caution">
    <text evidence="3">The sequence shown here is derived from an EMBL/GenBank/DDBJ whole genome shotgun (WGS) entry which is preliminary data.</text>
</comment>
<evidence type="ECO:0000313" key="3">
    <source>
        <dbReference type="EMBL" id="MDQ0472699.1"/>
    </source>
</evidence>
<dbReference type="EMBL" id="JAUSVX010000013">
    <property type="protein sequence ID" value="MDQ0472699.1"/>
    <property type="molecule type" value="Genomic_DNA"/>
</dbReference>
<comment type="similarity">
    <text evidence="1">Belongs to the AHA1 family.</text>
</comment>
<evidence type="ECO:0000256" key="1">
    <source>
        <dbReference type="ARBA" id="ARBA00006817"/>
    </source>
</evidence>
<keyword evidence="4" id="KW-1185">Reference proteome</keyword>
<name>A0ABU0JEJ5_9HYPH</name>
<evidence type="ECO:0000313" key="4">
    <source>
        <dbReference type="Proteomes" id="UP001242480"/>
    </source>
</evidence>
<dbReference type="Gene3D" id="3.30.530.20">
    <property type="match status" value="1"/>
</dbReference>
<dbReference type="Proteomes" id="UP001242480">
    <property type="component" value="Unassembled WGS sequence"/>
</dbReference>
<dbReference type="InterPro" id="IPR023393">
    <property type="entry name" value="START-like_dom_sf"/>
</dbReference>